<dbReference type="EMBL" id="CP016094">
    <property type="protein sequence ID" value="AOS43074.1"/>
    <property type="molecule type" value="Genomic_DNA"/>
</dbReference>
<keyword evidence="4 5" id="KW-0671">Queuosine biosynthesis</keyword>
<keyword evidence="7" id="KW-0328">Glycosyltransferase</keyword>
<keyword evidence="8" id="KW-1185">Reference proteome</keyword>
<dbReference type="AlphaFoldDB" id="A0A1D8AQZ0"/>
<dbReference type="STRING" id="1838286.Verru16b_00114"/>
<dbReference type="Proteomes" id="UP000095228">
    <property type="component" value="Chromosome"/>
</dbReference>
<evidence type="ECO:0000313" key="7">
    <source>
        <dbReference type="EMBL" id="AOS43074.1"/>
    </source>
</evidence>
<feature type="compositionally biased region" description="Low complexity" evidence="6">
    <location>
        <begin position="112"/>
        <end position="126"/>
    </location>
</feature>
<dbReference type="SUPFAM" id="SSF111337">
    <property type="entry name" value="QueA-like"/>
    <property type="match status" value="1"/>
</dbReference>
<dbReference type="PATRIC" id="fig|1838286.3.peg.111"/>
<evidence type="ECO:0000256" key="6">
    <source>
        <dbReference type="SAM" id="MobiDB-lite"/>
    </source>
</evidence>
<proteinExistence type="inferred from homology"/>
<evidence type="ECO:0000256" key="1">
    <source>
        <dbReference type="ARBA" id="ARBA00022490"/>
    </source>
</evidence>
<comment type="similarity">
    <text evidence="5">Belongs to the QueA family.</text>
</comment>
<protein>
    <recommendedName>
        <fullName evidence="5">S-adenosylmethionine:tRNA ribosyltransferase-isomerase</fullName>
        <ecNumber evidence="5">2.4.99.17</ecNumber>
    </recommendedName>
    <alternativeName>
        <fullName evidence="5">Queuosine biosynthesis protein QueA</fullName>
    </alternativeName>
</protein>
<dbReference type="PANTHER" id="PTHR30307:SF0">
    <property type="entry name" value="S-ADENOSYLMETHIONINE:TRNA RIBOSYLTRANSFERASE-ISOMERASE"/>
    <property type="match status" value="1"/>
</dbReference>
<keyword evidence="7" id="KW-0413">Isomerase</keyword>
<evidence type="ECO:0000256" key="4">
    <source>
        <dbReference type="ARBA" id="ARBA00022785"/>
    </source>
</evidence>
<dbReference type="EC" id="2.4.99.17" evidence="5"/>
<evidence type="ECO:0000313" key="8">
    <source>
        <dbReference type="Proteomes" id="UP000095228"/>
    </source>
</evidence>
<keyword evidence="1 5" id="KW-0963">Cytoplasm</keyword>
<dbReference type="Pfam" id="PF02547">
    <property type="entry name" value="Queuosine_synth"/>
    <property type="match status" value="1"/>
</dbReference>
<dbReference type="GO" id="GO:0051075">
    <property type="term" value="F:S-adenosylmethionine:tRNA ribosyltransferase-isomerase activity"/>
    <property type="evidence" value="ECO:0007669"/>
    <property type="project" value="UniProtKB-EC"/>
</dbReference>
<comment type="subunit">
    <text evidence="5">Monomer.</text>
</comment>
<dbReference type="InterPro" id="IPR003699">
    <property type="entry name" value="QueA"/>
</dbReference>
<comment type="function">
    <text evidence="5">Transfers and isomerizes the ribose moiety from AdoMet to the 7-aminomethyl group of 7-deazaguanine (preQ1-tRNA) to give epoxyqueuosine (oQ-tRNA).</text>
</comment>
<dbReference type="GO" id="GO:0008616">
    <property type="term" value="P:tRNA queuosine(34) biosynthetic process"/>
    <property type="evidence" value="ECO:0007669"/>
    <property type="project" value="UniProtKB-UniRule"/>
</dbReference>
<keyword evidence="3 5" id="KW-0949">S-adenosyl-L-methionine</keyword>
<dbReference type="RefSeq" id="WP_069960470.1">
    <property type="nucleotide sequence ID" value="NZ_CP016094.1"/>
</dbReference>
<dbReference type="InterPro" id="IPR036100">
    <property type="entry name" value="QueA_sf"/>
</dbReference>
<dbReference type="Gene3D" id="3.40.1780.10">
    <property type="entry name" value="QueA-like"/>
    <property type="match status" value="2"/>
</dbReference>
<keyword evidence="2 5" id="KW-0808">Transferase</keyword>
<dbReference type="InterPro" id="IPR042118">
    <property type="entry name" value="QueA_dom1"/>
</dbReference>
<evidence type="ECO:0000256" key="3">
    <source>
        <dbReference type="ARBA" id="ARBA00022691"/>
    </source>
</evidence>
<evidence type="ECO:0000256" key="5">
    <source>
        <dbReference type="HAMAP-Rule" id="MF_00113"/>
    </source>
</evidence>
<reference evidence="7 8" key="1">
    <citation type="submission" date="2016-06" db="EMBL/GenBank/DDBJ databases">
        <title>Three novel species with peptidoglycan cell walls form the new genus Lacunisphaera gen. nov. in the family Opitutaceae of the verrucomicrobial subdivision 4.</title>
        <authorList>
            <person name="Rast P."/>
            <person name="Gloeckner I."/>
            <person name="Jogler M."/>
            <person name="Boedeker C."/>
            <person name="Jeske O."/>
            <person name="Wiegand S."/>
            <person name="Reinhardt R."/>
            <person name="Schumann P."/>
            <person name="Rohde M."/>
            <person name="Spring S."/>
            <person name="Gloeckner F.O."/>
            <person name="Jogler C."/>
        </authorList>
    </citation>
    <scope>NUCLEOTIDE SEQUENCE [LARGE SCALE GENOMIC DNA]</scope>
    <source>
        <strain evidence="7 8">IG16b</strain>
    </source>
</reference>
<dbReference type="PANTHER" id="PTHR30307">
    <property type="entry name" value="S-ADENOSYLMETHIONINE:TRNA RIBOSYLTRANSFERASE-ISOMERASE"/>
    <property type="match status" value="1"/>
</dbReference>
<dbReference type="HAMAP" id="MF_00113">
    <property type="entry name" value="QueA"/>
    <property type="match status" value="1"/>
</dbReference>
<name>A0A1D8AQZ0_9BACT</name>
<comment type="subcellular location">
    <subcellularLocation>
        <location evidence="5">Cytoplasm</location>
    </subcellularLocation>
</comment>
<dbReference type="NCBIfam" id="NF001140">
    <property type="entry name" value="PRK00147.1"/>
    <property type="match status" value="1"/>
</dbReference>
<evidence type="ECO:0000256" key="2">
    <source>
        <dbReference type="ARBA" id="ARBA00022679"/>
    </source>
</evidence>
<comment type="pathway">
    <text evidence="5">tRNA modification; tRNA-queuosine biosynthesis.</text>
</comment>
<feature type="region of interest" description="Disordered" evidence="6">
    <location>
        <begin position="106"/>
        <end position="126"/>
    </location>
</feature>
<dbReference type="GO" id="GO:0005737">
    <property type="term" value="C:cytoplasm"/>
    <property type="evidence" value="ECO:0007669"/>
    <property type="project" value="UniProtKB-SubCell"/>
</dbReference>
<comment type="catalytic activity">
    <reaction evidence="5">
        <text>7-aminomethyl-7-carbaguanosine(34) in tRNA + S-adenosyl-L-methionine = epoxyqueuosine(34) in tRNA + adenine + L-methionine + 2 H(+)</text>
        <dbReference type="Rhea" id="RHEA:32155"/>
        <dbReference type="Rhea" id="RHEA-COMP:10342"/>
        <dbReference type="Rhea" id="RHEA-COMP:18582"/>
        <dbReference type="ChEBI" id="CHEBI:15378"/>
        <dbReference type="ChEBI" id="CHEBI:16708"/>
        <dbReference type="ChEBI" id="CHEBI:57844"/>
        <dbReference type="ChEBI" id="CHEBI:59789"/>
        <dbReference type="ChEBI" id="CHEBI:82833"/>
        <dbReference type="ChEBI" id="CHEBI:194443"/>
        <dbReference type="EC" id="2.4.99.17"/>
    </reaction>
</comment>
<dbReference type="KEGG" id="obg:Verru16b_00114"/>
<sequence length="400" mass="43393">MSPLSTDLFDYPLPERLIAQSPAQQRDASRLLVVDRSTRTLAHRHFRDLPDYLRAGDTLFRNNAAVIPARLHATRPTGGQVECLLLRPAVDTAGLPAVLSAIGPATAEATQSPSRMESPPSPSLRRTASALTSLGEGWWCLLRPGKKLPVGATFGLAGAFTATVLEKTDDGLARVAFTTTGGDLLAVANRIGDMPLPPYISGHENAADRTTDRERYQTVYADRGHQVAAAAPTAGLHFTPELLTRIAGQGVTFADLTLHVGLGTFRPIMTDTIQDHAIHREVYEIPVATQQALFAGQGRRIAVGTTSVRSIEDYLSRTTSAMPQDWMAEAGIFIYPPRPFRGVDALITNFHQPRSTLLCLVSAFLTPGSTEGIAWLKDIYAEAVAEEYRFFSYGDAMLIL</sequence>
<gene>
    <name evidence="5 7" type="primary">queA</name>
    <name evidence="7" type="ORF">Verru16b_00114</name>
</gene>
<accession>A0A1D8AQZ0</accession>
<organism evidence="7 8">
    <name type="scientific">Lacunisphaera limnophila</name>
    <dbReference type="NCBI Taxonomy" id="1838286"/>
    <lineage>
        <taxon>Bacteria</taxon>
        <taxon>Pseudomonadati</taxon>
        <taxon>Verrucomicrobiota</taxon>
        <taxon>Opitutia</taxon>
        <taxon>Opitutales</taxon>
        <taxon>Opitutaceae</taxon>
        <taxon>Lacunisphaera</taxon>
    </lineage>
</organism>
<dbReference type="UniPathway" id="UPA00392"/>